<name>A0A841N1S7_9FLAO</name>
<protein>
    <submittedName>
        <fullName evidence="1">Uncharacterized protein</fullName>
    </submittedName>
</protein>
<gene>
    <name evidence="1" type="ORF">HNP36_002172</name>
</gene>
<evidence type="ECO:0000313" key="1">
    <source>
        <dbReference type="EMBL" id="MBB6371096.1"/>
    </source>
</evidence>
<sequence length="236" mass="24022">MITQPQEKLHVGGTSSIIDDNIGSTGTALISPTVRIDGLNITNNASAFTGADTTVPLYVDSNGDTSVKKGLETFGTYTLPGADAIAANATLNVAGNGTYASTPNLLSTSFTLKQRSVVYISSNLSANVQNSSGGTLSDGKARIIAAALAFTSAPASSGIDTSASYVVDEFVFSNRSSNSVNSSFKLNPSCELVLPAGTYTIALSGRGAASGYASDAFRIVFGSGSGDKLNVLARPL</sequence>
<keyword evidence="2" id="KW-1185">Reference proteome</keyword>
<dbReference type="RefSeq" id="WP_184162854.1">
    <property type="nucleotide sequence ID" value="NZ_JACHLC010000002.1"/>
</dbReference>
<accession>A0A841N1S7</accession>
<organism evidence="1 2">
    <name type="scientific">Chryseobacterium shigense</name>
    <dbReference type="NCBI Taxonomy" id="297244"/>
    <lineage>
        <taxon>Bacteria</taxon>
        <taxon>Pseudomonadati</taxon>
        <taxon>Bacteroidota</taxon>
        <taxon>Flavobacteriia</taxon>
        <taxon>Flavobacteriales</taxon>
        <taxon>Weeksellaceae</taxon>
        <taxon>Chryseobacterium group</taxon>
        <taxon>Chryseobacterium</taxon>
    </lineage>
</organism>
<proteinExistence type="predicted"/>
<evidence type="ECO:0000313" key="2">
    <source>
        <dbReference type="Proteomes" id="UP000589738"/>
    </source>
</evidence>
<dbReference type="Proteomes" id="UP000589738">
    <property type="component" value="Unassembled WGS sequence"/>
</dbReference>
<reference evidence="1 2" key="1">
    <citation type="submission" date="2020-08" db="EMBL/GenBank/DDBJ databases">
        <title>Functional genomics of gut bacteria from endangered species of beetles.</title>
        <authorList>
            <person name="Carlos-Shanley C."/>
        </authorList>
    </citation>
    <scope>NUCLEOTIDE SEQUENCE [LARGE SCALE GENOMIC DNA]</scope>
    <source>
        <strain evidence="1 2">S00136</strain>
    </source>
</reference>
<dbReference type="EMBL" id="JACHLC010000002">
    <property type="protein sequence ID" value="MBB6371096.1"/>
    <property type="molecule type" value="Genomic_DNA"/>
</dbReference>
<comment type="caution">
    <text evidence="1">The sequence shown here is derived from an EMBL/GenBank/DDBJ whole genome shotgun (WGS) entry which is preliminary data.</text>
</comment>
<dbReference type="AlphaFoldDB" id="A0A841N1S7"/>